<proteinExistence type="predicted"/>
<dbReference type="PATRIC" id="fig|883126.3.peg.4681"/>
<keyword evidence="3" id="KW-1185">Reference proteome</keyword>
<dbReference type="RefSeq" id="WP_005670532.1">
    <property type="nucleotide sequence ID" value="NZ_JH992926.1"/>
</dbReference>
<name>K9DA22_9BURK</name>
<evidence type="ECO:0000256" key="1">
    <source>
        <dbReference type="SAM" id="SignalP"/>
    </source>
</evidence>
<dbReference type="AlphaFoldDB" id="K9DA22"/>
<protein>
    <submittedName>
        <fullName evidence="2">Uncharacterized protein</fullName>
    </submittedName>
</protein>
<keyword evidence="1" id="KW-0732">Signal</keyword>
<dbReference type="EMBL" id="AGZI01000060">
    <property type="protein sequence ID" value="EKU80121.1"/>
    <property type="molecule type" value="Genomic_DNA"/>
</dbReference>
<sequence>MSTSCVFPVLRQSVAGALLMVTIQVAAGPLDLDDPNQAMSMAELVCLDSHPGAERTPVGSRSIGHPEFNEWMTALKAHVGSCFSARRWVTPPMCKVLLDKTMSEMTDEEITDFQKRFRAELGAMTEMRACWDRQQAASGAQREN</sequence>
<comment type="caution">
    <text evidence="2">The sequence shown here is derived from an EMBL/GenBank/DDBJ whole genome shotgun (WGS) entry which is preliminary data.</text>
</comment>
<evidence type="ECO:0000313" key="3">
    <source>
        <dbReference type="Proteomes" id="UP000009874"/>
    </source>
</evidence>
<reference evidence="2 3" key="1">
    <citation type="submission" date="2012-09" db="EMBL/GenBank/DDBJ databases">
        <title>The Genome Sequence of Massilia timonae CCUG 45783.</title>
        <authorList>
            <consortium name="The Broad Institute Genome Sequencing Platform"/>
            <person name="Earl A."/>
            <person name="Ward D."/>
            <person name="Feldgarden M."/>
            <person name="Gevers D."/>
            <person name="Huys G."/>
            <person name="Walker B."/>
            <person name="Young S.K."/>
            <person name="Zeng Q."/>
            <person name="Gargeya S."/>
            <person name="Fitzgerald M."/>
            <person name="Haas B."/>
            <person name="Abouelleil A."/>
            <person name="Alvarado L."/>
            <person name="Arachchi H.M."/>
            <person name="Berlin A.M."/>
            <person name="Chapman S.B."/>
            <person name="Goldberg J."/>
            <person name="Griggs A."/>
            <person name="Gujja S."/>
            <person name="Hansen M."/>
            <person name="Howarth C."/>
            <person name="Imamovic A."/>
            <person name="Larimer J."/>
            <person name="McCowen C."/>
            <person name="Montmayeur A."/>
            <person name="Murphy C."/>
            <person name="Neiman D."/>
            <person name="Pearson M."/>
            <person name="Priest M."/>
            <person name="Roberts A."/>
            <person name="Saif S."/>
            <person name="Shea T."/>
            <person name="Sisk P."/>
            <person name="Sykes S."/>
            <person name="Wortman J."/>
            <person name="Nusbaum C."/>
            <person name="Birren B."/>
        </authorList>
    </citation>
    <scope>NUCLEOTIDE SEQUENCE [LARGE SCALE GENOMIC DNA]</scope>
    <source>
        <strain evidence="2 3">CCUG 45783</strain>
    </source>
</reference>
<feature type="signal peptide" evidence="1">
    <location>
        <begin position="1"/>
        <end position="27"/>
    </location>
</feature>
<evidence type="ECO:0000313" key="2">
    <source>
        <dbReference type="EMBL" id="EKU80121.1"/>
    </source>
</evidence>
<accession>K9DA22</accession>
<feature type="chain" id="PRO_5003925534" evidence="1">
    <location>
        <begin position="28"/>
        <end position="144"/>
    </location>
</feature>
<gene>
    <name evidence="2" type="ORF">HMPREF9710_04640</name>
</gene>
<organism evidence="2 3">
    <name type="scientific">Massilia timonae CCUG 45783</name>
    <dbReference type="NCBI Taxonomy" id="883126"/>
    <lineage>
        <taxon>Bacteria</taxon>
        <taxon>Pseudomonadati</taxon>
        <taxon>Pseudomonadota</taxon>
        <taxon>Betaproteobacteria</taxon>
        <taxon>Burkholderiales</taxon>
        <taxon>Oxalobacteraceae</taxon>
        <taxon>Telluria group</taxon>
        <taxon>Massilia</taxon>
    </lineage>
</organism>
<dbReference type="HOGENOM" id="CLU_1794213_0_0_4"/>
<dbReference type="Proteomes" id="UP000009874">
    <property type="component" value="Unassembled WGS sequence"/>
</dbReference>